<dbReference type="SUPFAM" id="SSF141986">
    <property type="entry name" value="LD-carboxypeptidase A C-terminal domain-like"/>
    <property type="match status" value="1"/>
</dbReference>
<keyword evidence="2 9" id="KW-0121">Carboxypeptidase</keyword>
<dbReference type="PANTHER" id="PTHR30237:SF2">
    <property type="entry name" value="MUREIN TETRAPEPTIDE CARBOXYPEPTIDASE"/>
    <property type="match status" value="1"/>
</dbReference>
<accession>A0A0A1W068</accession>
<name>A0A0A1W068_MICAE</name>
<dbReference type="InterPro" id="IPR040921">
    <property type="entry name" value="Peptidase_S66C"/>
</dbReference>
<gene>
    <name evidence="9" type="ORF">N44_03761</name>
</gene>
<dbReference type="InterPro" id="IPR027461">
    <property type="entry name" value="Carboxypeptidase_A_C_sf"/>
</dbReference>
<feature type="active site" description="Charge relay system" evidence="6">
    <location>
        <position position="246"/>
    </location>
</feature>
<dbReference type="EMBL" id="BBPA01000066">
    <property type="protein sequence ID" value="GAL94906.1"/>
    <property type="molecule type" value="Genomic_DNA"/>
</dbReference>
<dbReference type="EC" id="3.4.17.13" evidence="9"/>
<feature type="active site" description="Nucleophile" evidence="6">
    <location>
        <position position="140"/>
    </location>
</feature>
<sequence>MKRRQFLTNSALTAVSFSLVPRKVVSTNFPLIKPPHLQPGDGVGIISPAGATFKEDDLNIVIEAVKALKLVPKVGQHALDRYGYLAGKDRERASDINQFFADDNIALILPIRGGWGSARLLPYLDYDLIGRHPKIICGFSDITSLLLAIYAKTGLVTFHAPNGFSSWRTAQTESFRQVLFSGEKLTFRNIPDPDDANRLMRVKNRIQTITKGQAKGKLIGGNLTTLASIAGSPYLPDFTSAILFLEDIGEDIYEIDRLLNQLKLAGILDNLAGFIFGQCSNCSANSDYGSLTLEEVIREYIQPLKIPACLGLTIGHLEIIETIPIGIAVEFDANQGTITMLESAVSKP</sequence>
<proteinExistence type="inferred from homology"/>
<evidence type="ECO:0000256" key="4">
    <source>
        <dbReference type="ARBA" id="ARBA00022801"/>
    </source>
</evidence>
<evidence type="ECO:0000256" key="3">
    <source>
        <dbReference type="ARBA" id="ARBA00022670"/>
    </source>
</evidence>
<dbReference type="Gene3D" id="3.40.50.10740">
    <property type="entry name" value="Class I glutamine amidotransferase-like"/>
    <property type="match status" value="1"/>
</dbReference>
<evidence type="ECO:0000313" key="10">
    <source>
        <dbReference type="Proteomes" id="UP000030321"/>
    </source>
</evidence>
<comment type="similarity">
    <text evidence="1">Belongs to the peptidase S66 family.</text>
</comment>
<dbReference type="InterPro" id="IPR027478">
    <property type="entry name" value="LdcA_N"/>
</dbReference>
<evidence type="ECO:0000256" key="5">
    <source>
        <dbReference type="ARBA" id="ARBA00022825"/>
    </source>
</evidence>
<evidence type="ECO:0000256" key="2">
    <source>
        <dbReference type="ARBA" id="ARBA00022645"/>
    </source>
</evidence>
<evidence type="ECO:0000256" key="1">
    <source>
        <dbReference type="ARBA" id="ARBA00010233"/>
    </source>
</evidence>
<dbReference type="GO" id="GO:0006508">
    <property type="term" value="P:proteolysis"/>
    <property type="evidence" value="ECO:0007669"/>
    <property type="project" value="UniProtKB-KW"/>
</dbReference>
<dbReference type="SUPFAM" id="SSF52317">
    <property type="entry name" value="Class I glutamine amidotransferase-like"/>
    <property type="match status" value="1"/>
</dbReference>
<dbReference type="AlphaFoldDB" id="A0A0A1W068"/>
<dbReference type="MEROPS" id="S66.001"/>
<dbReference type="GO" id="GO:0106415">
    <property type="term" value="F:muramoyltetrapeptide carboxypeptidase activity"/>
    <property type="evidence" value="ECO:0007669"/>
    <property type="project" value="UniProtKB-EC"/>
</dbReference>
<dbReference type="PIRSF" id="PIRSF028757">
    <property type="entry name" value="LD-carboxypeptidase"/>
    <property type="match status" value="1"/>
</dbReference>
<reference evidence="10" key="1">
    <citation type="journal article" date="2015" name="Genome">
        <title>Whole Genome Sequence of the Non-Microcystin-Producing Microcystis aeruginosa Strain NIES-44.</title>
        <authorList>
            <person name="Okano K."/>
            <person name="Miyata N."/>
            <person name="Ozaki Y."/>
        </authorList>
    </citation>
    <scope>NUCLEOTIDE SEQUENCE [LARGE SCALE GENOMIC DNA]</scope>
    <source>
        <strain evidence="10">NIES-44</strain>
    </source>
</reference>
<evidence type="ECO:0000259" key="8">
    <source>
        <dbReference type="Pfam" id="PF17676"/>
    </source>
</evidence>
<comment type="caution">
    <text evidence="9">The sequence shown here is derived from an EMBL/GenBank/DDBJ whole genome shotgun (WGS) entry which is preliminary data.</text>
</comment>
<organism evidence="9 10">
    <name type="scientific">Microcystis aeruginosa NIES-44</name>
    <dbReference type="NCBI Taxonomy" id="449439"/>
    <lineage>
        <taxon>Bacteria</taxon>
        <taxon>Bacillati</taxon>
        <taxon>Cyanobacteriota</taxon>
        <taxon>Cyanophyceae</taxon>
        <taxon>Oscillatoriophycideae</taxon>
        <taxon>Chroococcales</taxon>
        <taxon>Microcystaceae</taxon>
        <taxon>Microcystis</taxon>
    </lineage>
</organism>
<dbReference type="GO" id="GO:0008236">
    <property type="term" value="F:serine-type peptidase activity"/>
    <property type="evidence" value="ECO:0007669"/>
    <property type="project" value="UniProtKB-KW"/>
</dbReference>
<evidence type="ECO:0000256" key="6">
    <source>
        <dbReference type="PIRSR" id="PIRSR028757-1"/>
    </source>
</evidence>
<evidence type="ECO:0000313" key="9">
    <source>
        <dbReference type="EMBL" id="GAL94906.1"/>
    </source>
</evidence>
<protein>
    <submittedName>
        <fullName evidence="9">Muramoyltetrapeptide carboxypeptidase</fullName>
        <ecNumber evidence="9">3.4.17.13</ecNumber>
    </submittedName>
</protein>
<dbReference type="Proteomes" id="UP000030321">
    <property type="component" value="Unassembled WGS sequence"/>
</dbReference>
<dbReference type="Pfam" id="PF02016">
    <property type="entry name" value="Peptidase_S66"/>
    <property type="match status" value="1"/>
</dbReference>
<dbReference type="Gene3D" id="3.50.30.60">
    <property type="entry name" value="LD-carboxypeptidase A C-terminal domain-like"/>
    <property type="match status" value="1"/>
</dbReference>
<keyword evidence="4 9" id="KW-0378">Hydrolase</keyword>
<dbReference type="Pfam" id="PF17676">
    <property type="entry name" value="Peptidase_S66C"/>
    <property type="match status" value="1"/>
</dbReference>
<evidence type="ECO:0000259" key="7">
    <source>
        <dbReference type="Pfam" id="PF02016"/>
    </source>
</evidence>
<dbReference type="InterPro" id="IPR040449">
    <property type="entry name" value="Peptidase_S66_N"/>
</dbReference>
<feature type="active site" description="Charge relay system" evidence="6">
    <location>
        <position position="316"/>
    </location>
</feature>
<dbReference type="PANTHER" id="PTHR30237">
    <property type="entry name" value="MURAMOYLTETRAPEPTIDE CARBOXYPEPTIDASE"/>
    <property type="match status" value="1"/>
</dbReference>
<feature type="domain" description="LD-carboxypeptidase N-terminal" evidence="7">
    <location>
        <begin position="43"/>
        <end position="160"/>
    </location>
</feature>
<dbReference type="CDD" id="cd07025">
    <property type="entry name" value="Peptidase_S66"/>
    <property type="match status" value="1"/>
</dbReference>
<dbReference type="RefSeq" id="WP_045361105.1">
    <property type="nucleotide sequence ID" value="NZ_BBPA01000066.1"/>
</dbReference>
<feature type="domain" description="LD-carboxypeptidase C-terminal" evidence="8">
    <location>
        <begin position="215"/>
        <end position="330"/>
    </location>
</feature>
<keyword evidence="3" id="KW-0645">Protease</keyword>
<dbReference type="InterPro" id="IPR029062">
    <property type="entry name" value="Class_I_gatase-like"/>
</dbReference>
<dbReference type="InterPro" id="IPR003507">
    <property type="entry name" value="S66_fam"/>
</dbReference>
<keyword evidence="5" id="KW-0720">Serine protease</keyword>